<keyword evidence="3" id="KW-0812">Transmembrane</keyword>
<dbReference type="PANTHER" id="PTHR24369">
    <property type="entry name" value="ANTIGEN BSP, PUTATIVE-RELATED"/>
    <property type="match status" value="1"/>
</dbReference>
<evidence type="ECO:0000256" key="4">
    <source>
        <dbReference type="SAM" id="SignalP"/>
    </source>
</evidence>
<dbReference type="FunFam" id="3.80.10.10:FF:001164">
    <property type="entry name" value="GH01279p"/>
    <property type="match status" value="1"/>
</dbReference>
<feature type="signal peptide" evidence="4">
    <location>
        <begin position="1"/>
        <end position="18"/>
    </location>
</feature>
<keyword evidence="2" id="KW-0677">Repeat</keyword>
<dbReference type="SMART" id="SM00369">
    <property type="entry name" value="LRR_TYP"/>
    <property type="match status" value="9"/>
</dbReference>
<protein>
    <submittedName>
        <fullName evidence="5">Uncharacterized protein</fullName>
    </submittedName>
</protein>
<dbReference type="InterPro" id="IPR003591">
    <property type="entry name" value="Leu-rich_rpt_typical-subtyp"/>
</dbReference>
<feature type="chain" id="PRO_5035238359" evidence="4">
    <location>
        <begin position="19"/>
        <end position="585"/>
    </location>
</feature>
<keyword evidence="1" id="KW-0433">Leucine-rich repeat</keyword>
<keyword evidence="3" id="KW-1133">Transmembrane helix</keyword>
<name>A0A8J6HH89_TENMO</name>
<accession>A0A8J6HH89</accession>
<evidence type="ECO:0000256" key="2">
    <source>
        <dbReference type="ARBA" id="ARBA00022737"/>
    </source>
</evidence>
<evidence type="ECO:0000313" key="6">
    <source>
        <dbReference type="Proteomes" id="UP000719412"/>
    </source>
</evidence>
<dbReference type="GO" id="GO:0005886">
    <property type="term" value="C:plasma membrane"/>
    <property type="evidence" value="ECO:0007669"/>
    <property type="project" value="TreeGrafter"/>
</dbReference>
<keyword evidence="3" id="KW-0472">Membrane</keyword>
<proteinExistence type="predicted"/>
<dbReference type="Pfam" id="PF13855">
    <property type="entry name" value="LRR_8"/>
    <property type="match status" value="3"/>
</dbReference>
<dbReference type="AlphaFoldDB" id="A0A8J6HH89"/>
<dbReference type="PROSITE" id="PS51450">
    <property type="entry name" value="LRR"/>
    <property type="match status" value="5"/>
</dbReference>
<dbReference type="InterPro" id="IPR001611">
    <property type="entry name" value="Leu-rich_rpt"/>
</dbReference>
<dbReference type="InterPro" id="IPR050541">
    <property type="entry name" value="LRR_TM_domain-containing"/>
</dbReference>
<dbReference type="SUPFAM" id="SSF52058">
    <property type="entry name" value="L domain-like"/>
    <property type="match status" value="1"/>
</dbReference>
<dbReference type="EMBL" id="JABDTM020024123">
    <property type="protein sequence ID" value="KAH0814605.1"/>
    <property type="molecule type" value="Genomic_DNA"/>
</dbReference>
<keyword evidence="4" id="KW-0732">Signal</keyword>
<comment type="caution">
    <text evidence="5">The sequence shown here is derived from an EMBL/GenBank/DDBJ whole genome shotgun (WGS) entry which is preliminary data.</text>
</comment>
<reference evidence="5" key="1">
    <citation type="journal article" date="2020" name="J Insects Food Feed">
        <title>The yellow mealworm (Tenebrio molitor) genome: a resource for the emerging insects as food and feed industry.</title>
        <authorList>
            <person name="Eriksson T."/>
            <person name="Andere A."/>
            <person name="Kelstrup H."/>
            <person name="Emery V."/>
            <person name="Picard C."/>
        </authorList>
    </citation>
    <scope>NUCLEOTIDE SEQUENCE</scope>
    <source>
        <strain evidence="5">Stoneville</strain>
        <tissue evidence="5">Whole head</tissue>
    </source>
</reference>
<dbReference type="PANTHER" id="PTHR24369:SF211">
    <property type="entry name" value="LEUCINE-RICH REPEAT-CONTAINING PROTEIN 15-LIKE"/>
    <property type="match status" value="1"/>
</dbReference>
<gene>
    <name evidence="5" type="ORF">GEV33_008186</name>
</gene>
<keyword evidence="6" id="KW-1185">Reference proteome</keyword>
<organism evidence="5 6">
    <name type="scientific">Tenebrio molitor</name>
    <name type="common">Yellow mealworm beetle</name>
    <dbReference type="NCBI Taxonomy" id="7067"/>
    <lineage>
        <taxon>Eukaryota</taxon>
        <taxon>Metazoa</taxon>
        <taxon>Ecdysozoa</taxon>
        <taxon>Arthropoda</taxon>
        <taxon>Hexapoda</taxon>
        <taxon>Insecta</taxon>
        <taxon>Pterygota</taxon>
        <taxon>Neoptera</taxon>
        <taxon>Endopterygota</taxon>
        <taxon>Coleoptera</taxon>
        <taxon>Polyphaga</taxon>
        <taxon>Cucujiformia</taxon>
        <taxon>Tenebrionidae</taxon>
        <taxon>Tenebrio</taxon>
    </lineage>
</organism>
<evidence type="ECO:0000313" key="5">
    <source>
        <dbReference type="EMBL" id="KAH0814605.1"/>
    </source>
</evidence>
<dbReference type="SMART" id="SM00365">
    <property type="entry name" value="LRR_SD22"/>
    <property type="match status" value="6"/>
</dbReference>
<dbReference type="Proteomes" id="UP000719412">
    <property type="component" value="Unassembled WGS sequence"/>
</dbReference>
<evidence type="ECO:0000256" key="3">
    <source>
        <dbReference type="SAM" id="Phobius"/>
    </source>
</evidence>
<sequence>MSLRRLLFLASLCRSLSALCPSQCACYLDNKGRNVVACTEGGIVGPLAFNMSLDTEVLKITAPEDNMNQLTMSPVFHSYKNLEEIHITRSNIPQLGMHFFLTLGKLDVLDLSQNNITQPLDHNFRGLLRLKELYLDDNRINSLPSGTFRYLQELKVLSIQRNRITELMPRIFLEIGKLRVLKLSGNNLKELNPVVFEDVKELQSLECRSCGLTKIDKQVYELLPYLNHLDLGDNELTSVSSDEFAPLANLRHLKLDGNRITAIKSSTFLNQQELKRLNLARNGVAKIPRNAFHNLHNLTELDLSHNKFENPENGLLEPVAGTLEVLALNGNHLSVHTLKTLLNNLEIKELHLADCGIVDLPHPVFPRTVEVLDLADNHISVLHVDVLPENLAELDLSGNKFRGLDKDVLDKLDRLTSFKLHRNPWFCDLCHIVPLLERVNRSVAVRSLQCAHPYNLKGRKLGVVRMSELTWCTVPSQGSGDANFYLLGEDGQLGLIAAGTSVSLLLLTVVGILGVLLYSRRHAAKYYTHEDKLAMDGDSIFDNHSPLFCDERELSFKFPLEGGERKLSVSTIDEIKKEHAITNGT</sequence>
<dbReference type="Gene3D" id="3.80.10.10">
    <property type="entry name" value="Ribonuclease Inhibitor"/>
    <property type="match status" value="3"/>
</dbReference>
<reference evidence="5" key="2">
    <citation type="submission" date="2021-08" db="EMBL/GenBank/DDBJ databases">
        <authorList>
            <person name="Eriksson T."/>
        </authorList>
    </citation>
    <scope>NUCLEOTIDE SEQUENCE</scope>
    <source>
        <strain evidence="5">Stoneville</strain>
        <tissue evidence="5">Whole head</tissue>
    </source>
</reference>
<feature type="transmembrane region" description="Helical" evidence="3">
    <location>
        <begin position="493"/>
        <end position="518"/>
    </location>
</feature>
<evidence type="ECO:0000256" key="1">
    <source>
        <dbReference type="ARBA" id="ARBA00022614"/>
    </source>
</evidence>
<dbReference type="Pfam" id="PF00560">
    <property type="entry name" value="LRR_1"/>
    <property type="match status" value="1"/>
</dbReference>
<dbReference type="InterPro" id="IPR032675">
    <property type="entry name" value="LRR_dom_sf"/>
</dbReference>